<comment type="caution">
    <text evidence="6">The sequence shown here is derived from an EMBL/GenBank/DDBJ whole genome shotgun (WGS) entry which is preliminary data.</text>
</comment>
<evidence type="ECO:0000256" key="4">
    <source>
        <dbReference type="ARBA" id="ARBA00022833"/>
    </source>
</evidence>
<evidence type="ECO:0000256" key="1">
    <source>
        <dbReference type="ARBA" id="ARBA00007749"/>
    </source>
</evidence>
<dbReference type="GO" id="GO:0046872">
    <property type="term" value="F:metal ion binding"/>
    <property type="evidence" value="ECO:0007669"/>
    <property type="project" value="UniProtKB-KW"/>
</dbReference>
<keyword evidence="4" id="KW-0862">Zinc</keyword>
<protein>
    <submittedName>
        <fullName evidence="6">Probable quorum-quenching lactonase YtnP</fullName>
    </submittedName>
</protein>
<dbReference type="Gene3D" id="3.60.15.10">
    <property type="entry name" value="Ribonuclease Z/Hydroxyacylglutathione hydrolase-like"/>
    <property type="match status" value="1"/>
</dbReference>
<dbReference type="EMBL" id="CASHTH010003240">
    <property type="protein sequence ID" value="CAI8042201.1"/>
    <property type="molecule type" value="Genomic_DNA"/>
</dbReference>
<comment type="similarity">
    <text evidence="1">Belongs to the metallo-beta-lactamase superfamily.</text>
</comment>
<name>A0AA35T8B4_GEOBA</name>
<dbReference type="AlphaFoldDB" id="A0AA35T8B4"/>
<dbReference type="PANTHER" id="PTHR42978:SF6">
    <property type="entry name" value="QUORUM-QUENCHING LACTONASE YTNP-RELATED"/>
    <property type="match status" value="1"/>
</dbReference>
<dbReference type="SUPFAM" id="SSF56281">
    <property type="entry name" value="Metallo-hydrolase/oxidoreductase"/>
    <property type="match status" value="1"/>
</dbReference>
<dbReference type="InterPro" id="IPR001279">
    <property type="entry name" value="Metallo-B-lactamas"/>
</dbReference>
<keyword evidence="3" id="KW-0378">Hydrolase</keyword>
<dbReference type="GO" id="GO:0016787">
    <property type="term" value="F:hydrolase activity"/>
    <property type="evidence" value="ECO:0007669"/>
    <property type="project" value="UniProtKB-KW"/>
</dbReference>
<reference evidence="6" key="1">
    <citation type="submission" date="2023-03" db="EMBL/GenBank/DDBJ databases">
        <authorList>
            <person name="Steffen K."/>
            <person name="Cardenas P."/>
        </authorList>
    </citation>
    <scope>NUCLEOTIDE SEQUENCE</scope>
</reference>
<dbReference type="Pfam" id="PF00753">
    <property type="entry name" value="Lactamase_B"/>
    <property type="match status" value="1"/>
</dbReference>
<keyword evidence="7" id="KW-1185">Reference proteome</keyword>
<keyword evidence="2" id="KW-0479">Metal-binding</keyword>
<proteinExistence type="inferred from homology"/>
<dbReference type="Proteomes" id="UP001174909">
    <property type="component" value="Unassembled WGS sequence"/>
</dbReference>
<evidence type="ECO:0000256" key="2">
    <source>
        <dbReference type="ARBA" id="ARBA00022723"/>
    </source>
</evidence>
<dbReference type="SMART" id="SM00849">
    <property type="entry name" value="Lactamase_B"/>
    <property type="match status" value="1"/>
</dbReference>
<sequence>MNLGTTTIDVVSDGTFLMDGGCLFGQIPKTEWELQIKPDRRNRIRLALNCMLIQTPEFNVLVDTGVGSKRQDKMKEMIRLNGNKLLKGLKAKGITARDIDAVILSNLHFDHSGGCTKLDRSGTPVPTFPKARYLVQKSSWQEANSPNERYRDIFHEDDFLPLAERDMLEFIDDKHEVLPGLTVKVTNGPSDGHQIVLVERGSEKIAYVSDLIPTPYHLPLPYIPAMHEYPNTTLEQKREFIDMAVEGGWLVVFGHAYEQNAGYIVQKNGATQFLPVEV</sequence>
<dbReference type="InterPro" id="IPR051013">
    <property type="entry name" value="MBL_superfamily_lactonases"/>
</dbReference>
<organism evidence="6 7">
    <name type="scientific">Geodia barretti</name>
    <name type="common">Barrett's horny sponge</name>
    <dbReference type="NCBI Taxonomy" id="519541"/>
    <lineage>
        <taxon>Eukaryota</taxon>
        <taxon>Metazoa</taxon>
        <taxon>Porifera</taxon>
        <taxon>Demospongiae</taxon>
        <taxon>Heteroscleromorpha</taxon>
        <taxon>Tetractinellida</taxon>
        <taxon>Astrophorina</taxon>
        <taxon>Geodiidae</taxon>
        <taxon>Geodia</taxon>
    </lineage>
</organism>
<evidence type="ECO:0000256" key="3">
    <source>
        <dbReference type="ARBA" id="ARBA00022801"/>
    </source>
</evidence>
<dbReference type="InterPro" id="IPR036866">
    <property type="entry name" value="RibonucZ/Hydroxyglut_hydro"/>
</dbReference>
<feature type="domain" description="Metallo-beta-lactamase" evidence="5">
    <location>
        <begin position="47"/>
        <end position="255"/>
    </location>
</feature>
<dbReference type="PANTHER" id="PTHR42978">
    <property type="entry name" value="QUORUM-QUENCHING LACTONASE YTNP-RELATED-RELATED"/>
    <property type="match status" value="1"/>
</dbReference>
<evidence type="ECO:0000313" key="7">
    <source>
        <dbReference type="Proteomes" id="UP001174909"/>
    </source>
</evidence>
<accession>A0AA35T8B4</accession>
<gene>
    <name evidence="6" type="ORF">GBAR_LOCUS23440</name>
</gene>
<evidence type="ECO:0000259" key="5">
    <source>
        <dbReference type="SMART" id="SM00849"/>
    </source>
</evidence>
<evidence type="ECO:0000313" key="6">
    <source>
        <dbReference type="EMBL" id="CAI8042201.1"/>
    </source>
</evidence>